<evidence type="ECO:0000313" key="1">
    <source>
        <dbReference type="EMBL" id="GAG70196.1"/>
    </source>
</evidence>
<proteinExistence type="predicted"/>
<protein>
    <submittedName>
        <fullName evidence="1">Uncharacterized protein</fullName>
    </submittedName>
</protein>
<gene>
    <name evidence="1" type="ORF">S01H4_13080</name>
</gene>
<reference evidence="1" key="1">
    <citation type="journal article" date="2014" name="Front. Microbiol.">
        <title>High frequency of phylogenetically diverse reductive dehalogenase-homologous genes in deep subseafloor sedimentary metagenomes.</title>
        <authorList>
            <person name="Kawai M."/>
            <person name="Futagami T."/>
            <person name="Toyoda A."/>
            <person name="Takaki Y."/>
            <person name="Nishi S."/>
            <person name="Hori S."/>
            <person name="Arai W."/>
            <person name="Tsubouchi T."/>
            <person name="Morono Y."/>
            <person name="Uchiyama I."/>
            <person name="Ito T."/>
            <person name="Fujiyama A."/>
            <person name="Inagaki F."/>
            <person name="Takami H."/>
        </authorList>
    </citation>
    <scope>NUCLEOTIDE SEQUENCE</scope>
    <source>
        <strain evidence="1">Expedition CK06-06</strain>
    </source>
</reference>
<dbReference type="EMBL" id="BART01005772">
    <property type="protein sequence ID" value="GAG70196.1"/>
    <property type="molecule type" value="Genomic_DNA"/>
</dbReference>
<name>X1BDX6_9ZZZZ</name>
<feature type="non-terminal residue" evidence="1">
    <location>
        <position position="1"/>
    </location>
</feature>
<comment type="caution">
    <text evidence="1">The sequence shown here is derived from an EMBL/GenBank/DDBJ whole genome shotgun (WGS) entry which is preliminary data.</text>
</comment>
<organism evidence="1">
    <name type="scientific">marine sediment metagenome</name>
    <dbReference type="NCBI Taxonomy" id="412755"/>
    <lineage>
        <taxon>unclassified sequences</taxon>
        <taxon>metagenomes</taxon>
        <taxon>ecological metagenomes</taxon>
    </lineage>
</organism>
<dbReference type="AlphaFoldDB" id="X1BDX6"/>
<sequence>IKEVFDADVEIRENIHSKLPEISLIPKEGKKS</sequence>
<accession>X1BDX6</accession>